<dbReference type="AlphaFoldDB" id="A0AAD4C0P7"/>
<protein>
    <submittedName>
        <fullName evidence="2">Uncharacterized protein</fullName>
    </submittedName>
</protein>
<reference evidence="2" key="2">
    <citation type="journal article" date="2020" name="Nat. Commun.">
        <title>Large-scale genome sequencing of mycorrhizal fungi provides insights into the early evolution of symbiotic traits.</title>
        <authorList>
            <person name="Miyauchi S."/>
            <person name="Kiss E."/>
            <person name="Kuo A."/>
            <person name="Drula E."/>
            <person name="Kohler A."/>
            <person name="Sanchez-Garcia M."/>
            <person name="Morin E."/>
            <person name="Andreopoulos B."/>
            <person name="Barry K.W."/>
            <person name="Bonito G."/>
            <person name="Buee M."/>
            <person name="Carver A."/>
            <person name="Chen C."/>
            <person name="Cichocki N."/>
            <person name="Clum A."/>
            <person name="Culley D."/>
            <person name="Crous P.W."/>
            <person name="Fauchery L."/>
            <person name="Girlanda M."/>
            <person name="Hayes R.D."/>
            <person name="Keri Z."/>
            <person name="LaButti K."/>
            <person name="Lipzen A."/>
            <person name="Lombard V."/>
            <person name="Magnuson J."/>
            <person name="Maillard F."/>
            <person name="Murat C."/>
            <person name="Nolan M."/>
            <person name="Ohm R.A."/>
            <person name="Pangilinan J."/>
            <person name="Pereira M.F."/>
            <person name="Perotto S."/>
            <person name="Peter M."/>
            <person name="Pfister S."/>
            <person name="Riley R."/>
            <person name="Sitrit Y."/>
            <person name="Stielow J.B."/>
            <person name="Szollosi G."/>
            <person name="Zifcakova L."/>
            <person name="Stursova M."/>
            <person name="Spatafora J.W."/>
            <person name="Tedersoo L."/>
            <person name="Vaario L.M."/>
            <person name="Yamada A."/>
            <person name="Yan M."/>
            <person name="Wang P."/>
            <person name="Xu J."/>
            <person name="Bruns T."/>
            <person name="Baldrian P."/>
            <person name="Vilgalys R."/>
            <person name="Dunand C."/>
            <person name="Henrissat B."/>
            <person name="Grigoriev I.V."/>
            <person name="Hibbett D."/>
            <person name="Nagy L.G."/>
            <person name="Martin F.M."/>
        </authorList>
    </citation>
    <scope>NUCLEOTIDE SEQUENCE</scope>
    <source>
        <strain evidence="2">BED1</strain>
    </source>
</reference>
<sequence length="152" mass="16958">MSHLSSQNQPSKQHHNKLYNPDIDLIPPMHTRPRTRWQTQPAAPTSHVNPPLPTSVSSTTARTTPCASPSSPNHPTHQGPVLPQRHPPIILCLLVAARMMQVGPEKERWRGIAKEWYAHGIAATPSTGKLHYHLGLLSREVETEELRAVYIS</sequence>
<dbReference type="Proteomes" id="UP001194468">
    <property type="component" value="Unassembled WGS sequence"/>
</dbReference>
<feature type="compositionally biased region" description="Polar residues" evidence="1">
    <location>
        <begin position="36"/>
        <end position="76"/>
    </location>
</feature>
<evidence type="ECO:0000256" key="1">
    <source>
        <dbReference type="SAM" id="MobiDB-lite"/>
    </source>
</evidence>
<feature type="compositionally biased region" description="Polar residues" evidence="1">
    <location>
        <begin position="1"/>
        <end position="11"/>
    </location>
</feature>
<gene>
    <name evidence="2" type="ORF">L210DRAFT_3733192</name>
</gene>
<evidence type="ECO:0000313" key="2">
    <source>
        <dbReference type="EMBL" id="KAF8445062.1"/>
    </source>
</evidence>
<proteinExistence type="predicted"/>
<dbReference type="EMBL" id="WHUW01000006">
    <property type="protein sequence ID" value="KAF8445062.1"/>
    <property type="molecule type" value="Genomic_DNA"/>
</dbReference>
<evidence type="ECO:0000313" key="3">
    <source>
        <dbReference type="Proteomes" id="UP001194468"/>
    </source>
</evidence>
<keyword evidence="3" id="KW-1185">Reference proteome</keyword>
<reference evidence="2" key="1">
    <citation type="submission" date="2019-10" db="EMBL/GenBank/DDBJ databases">
        <authorList>
            <consortium name="DOE Joint Genome Institute"/>
            <person name="Kuo A."/>
            <person name="Miyauchi S."/>
            <person name="Kiss E."/>
            <person name="Drula E."/>
            <person name="Kohler A."/>
            <person name="Sanchez-Garcia M."/>
            <person name="Andreopoulos B."/>
            <person name="Barry K.W."/>
            <person name="Bonito G."/>
            <person name="Buee M."/>
            <person name="Carver A."/>
            <person name="Chen C."/>
            <person name="Cichocki N."/>
            <person name="Clum A."/>
            <person name="Culley D."/>
            <person name="Crous P.W."/>
            <person name="Fauchery L."/>
            <person name="Girlanda M."/>
            <person name="Hayes R."/>
            <person name="Keri Z."/>
            <person name="LaButti K."/>
            <person name="Lipzen A."/>
            <person name="Lombard V."/>
            <person name="Magnuson J."/>
            <person name="Maillard F."/>
            <person name="Morin E."/>
            <person name="Murat C."/>
            <person name="Nolan M."/>
            <person name="Ohm R."/>
            <person name="Pangilinan J."/>
            <person name="Pereira M."/>
            <person name="Perotto S."/>
            <person name="Peter M."/>
            <person name="Riley R."/>
            <person name="Sitrit Y."/>
            <person name="Stielow B."/>
            <person name="Szollosi G."/>
            <person name="Zifcakova L."/>
            <person name="Stursova M."/>
            <person name="Spatafora J.W."/>
            <person name="Tedersoo L."/>
            <person name="Vaario L.-M."/>
            <person name="Yamada A."/>
            <person name="Yan M."/>
            <person name="Wang P."/>
            <person name="Xu J."/>
            <person name="Bruns T."/>
            <person name="Baldrian P."/>
            <person name="Vilgalys R."/>
            <person name="Henrissat B."/>
            <person name="Grigoriev I.V."/>
            <person name="Hibbett D."/>
            <person name="Nagy L.G."/>
            <person name="Martin F.M."/>
        </authorList>
    </citation>
    <scope>NUCLEOTIDE SEQUENCE</scope>
    <source>
        <strain evidence="2">BED1</strain>
    </source>
</reference>
<accession>A0AAD4C0P7</accession>
<name>A0AAD4C0P7_BOLED</name>
<organism evidence="2 3">
    <name type="scientific">Boletus edulis BED1</name>
    <dbReference type="NCBI Taxonomy" id="1328754"/>
    <lineage>
        <taxon>Eukaryota</taxon>
        <taxon>Fungi</taxon>
        <taxon>Dikarya</taxon>
        <taxon>Basidiomycota</taxon>
        <taxon>Agaricomycotina</taxon>
        <taxon>Agaricomycetes</taxon>
        <taxon>Agaricomycetidae</taxon>
        <taxon>Boletales</taxon>
        <taxon>Boletineae</taxon>
        <taxon>Boletaceae</taxon>
        <taxon>Boletoideae</taxon>
        <taxon>Boletus</taxon>
    </lineage>
</organism>
<comment type="caution">
    <text evidence="2">The sequence shown here is derived from an EMBL/GenBank/DDBJ whole genome shotgun (WGS) entry which is preliminary data.</text>
</comment>
<feature type="region of interest" description="Disordered" evidence="1">
    <location>
        <begin position="1"/>
        <end position="83"/>
    </location>
</feature>